<dbReference type="HOGENOM" id="CLU_140498_0_0_1"/>
<accession>A0A067Q5Q4</accession>
<dbReference type="Proteomes" id="UP000027265">
    <property type="component" value="Unassembled WGS sequence"/>
</dbReference>
<dbReference type="AlphaFoldDB" id="A0A067Q5Q4"/>
<reference evidence="2" key="1">
    <citation type="journal article" date="2014" name="Proc. Natl. Acad. Sci. U.S.A.">
        <title>Extensive sampling of basidiomycete genomes demonstrates inadequacy of the white-rot/brown-rot paradigm for wood decay fungi.</title>
        <authorList>
            <person name="Riley R."/>
            <person name="Salamov A.A."/>
            <person name="Brown D.W."/>
            <person name="Nagy L.G."/>
            <person name="Floudas D."/>
            <person name="Held B.W."/>
            <person name="Levasseur A."/>
            <person name="Lombard V."/>
            <person name="Morin E."/>
            <person name="Otillar R."/>
            <person name="Lindquist E.A."/>
            <person name="Sun H."/>
            <person name="LaButti K.M."/>
            <person name="Schmutz J."/>
            <person name="Jabbour D."/>
            <person name="Luo H."/>
            <person name="Baker S.E."/>
            <person name="Pisabarro A.G."/>
            <person name="Walton J.D."/>
            <person name="Blanchette R.A."/>
            <person name="Henrissat B."/>
            <person name="Martin F."/>
            <person name="Cullen D."/>
            <person name="Hibbett D.S."/>
            <person name="Grigoriev I.V."/>
        </authorList>
    </citation>
    <scope>NUCLEOTIDE SEQUENCE [LARGE SCALE GENOMIC DNA]</scope>
    <source>
        <strain evidence="2">MUCL 33604</strain>
    </source>
</reference>
<keyword evidence="2" id="KW-1185">Reference proteome</keyword>
<dbReference type="InParanoid" id="A0A067Q5Q4"/>
<gene>
    <name evidence="1" type="ORF">JAAARDRAFT_85642</name>
</gene>
<dbReference type="OrthoDB" id="2357150at2759"/>
<sequence>LTGEESETTLSTLKLCRLFIKRGTKEFTDGILGNVKLLEGEGGKRVVFRREPIQKLSMSVRLRPTVRCTYDTSENILRVILKEPIEVQDVPPEKWESQLVVYALKPGKAPKKDFQEFAQSVVSSS</sequence>
<evidence type="ECO:0008006" key="3">
    <source>
        <dbReference type="Google" id="ProtNLM"/>
    </source>
</evidence>
<dbReference type="Gene3D" id="2.30.29.30">
    <property type="entry name" value="Pleckstrin-homology domain (PH domain)/Phosphotyrosine-binding domain (PTB)"/>
    <property type="match status" value="1"/>
</dbReference>
<organism evidence="1 2">
    <name type="scientific">Jaapia argillacea MUCL 33604</name>
    <dbReference type="NCBI Taxonomy" id="933084"/>
    <lineage>
        <taxon>Eukaryota</taxon>
        <taxon>Fungi</taxon>
        <taxon>Dikarya</taxon>
        <taxon>Basidiomycota</taxon>
        <taxon>Agaricomycotina</taxon>
        <taxon>Agaricomycetes</taxon>
        <taxon>Agaricomycetidae</taxon>
        <taxon>Jaapiales</taxon>
        <taxon>Jaapiaceae</taxon>
        <taxon>Jaapia</taxon>
    </lineage>
</organism>
<feature type="non-terminal residue" evidence="1">
    <location>
        <position position="125"/>
    </location>
</feature>
<evidence type="ECO:0000313" key="1">
    <source>
        <dbReference type="EMBL" id="KDQ61465.1"/>
    </source>
</evidence>
<dbReference type="STRING" id="933084.A0A067Q5Q4"/>
<protein>
    <recommendedName>
        <fullName evidence="3">RanBD1 domain-containing protein</fullName>
    </recommendedName>
</protein>
<evidence type="ECO:0000313" key="2">
    <source>
        <dbReference type="Proteomes" id="UP000027265"/>
    </source>
</evidence>
<dbReference type="InterPro" id="IPR011993">
    <property type="entry name" value="PH-like_dom_sf"/>
</dbReference>
<name>A0A067Q5Q4_9AGAM</name>
<proteinExistence type="predicted"/>
<feature type="non-terminal residue" evidence="1">
    <location>
        <position position="1"/>
    </location>
</feature>
<dbReference type="EMBL" id="KL197712">
    <property type="protein sequence ID" value="KDQ61465.1"/>
    <property type="molecule type" value="Genomic_DNA"/>
</dbReference>